<keyword evidence="2" id="KW-0812">Transmembrane</keyword>
<evidence type="ECO:0000313" key="4">
    <source>
        <dbReference type="Proteomes" id="UP000008320"/>
    </source>
</evidence>
<evidence type="ECO:0000256" key="2">
    <source>
        <dbReference type="SAM" id="Phobius"/>
    </source>
</evidence>
<evidence type="ECO:0000313" key="3">
    <source>
        <dbReference type="EMBL" id="ABD45137.1"/>
    </source>
</evidence>
<proteinExistence type="predicted"/>
<keyword evidence="2" id="KW-0472">Membrane</keyword>
<accession>Q2GHS7</accession>
<reference evidence="3 4" key="1">
    <citation type="journal article" date="2006" name="PLoS Genet.">
        <title>Comparative genomics of emerging human ehrlichiosis agents.</title>
        <authorList>
            <person name="Dunning Hotopp J.C."/>
            <person name="Lin M."/>
            <person name="Madupu R."/>
            <person name="Crabtree J."/>
            <person name="Angiuoli S.V."/>
            <person name="Eisen J.A."/>
            <person name="Seshadri R."/>
            <person name="Ren Q."/>
            <person name="Wu M."/>
            <person name="Utterback T.R."/>
            <person name="Smith S."/>
            <person name="Lewis M."/>
            <person name="Khouri H."/>
            <person name="Zhang C."/>
            <person name="Niu H."/>
            <person name="Lin Q."/>
            <person name="Ohashi N."/>
            <person name="Zhi N."/>
            <person name="Nelson W."/>
            <person name="Brinkac L.M."/>
            <person name="Dodson R.J."/>
            <person name="Rosovitz M.J."/>
            <person name="Sundaram J."/>
            <person name="Daugherty S.C."/>
            <person name="Davidsen T."/>
            <person name="Durkin A.S."/>
            <person name="Gwinn M."/>
            <person name="Haft D.H."/>
            <person name="Selengut J.D."/>
            <person name="Sullivan S.A."/>
            <person name="Zafar N."/>
            <person name="Zhou L."/>
            <person name="Benahmed F."/>
            <person name="Forberger H."/>
            <person name="Halpin R."/>
            <person name="Mulligan S."/>
            <person name="Robinson J."/>
            <person name="White O."/>
            <person name="Rikihisa Y."/>
            <person name="Tettelin H."/>
        </authorList>
    </citation>
    <scope>NUCLEOTIDE SEQUENCE [LARGE SCALE GENOMIC DNA]</scope>
    <source>
        <strain evidence="4">ATCC CRL-10679 / Arkansas</strain>
    </source>
</reference>
<organism evidence="3 4">
    <name type="scientific">Ehrlichia chaffeensis (strain ATCC CRL-10679 / Arkansas)</name>
    <dbReference type="NCBI Taxonomy" id="205920"/>
    <lineage>
        <taxon>Bacteria</taxon>
        <taxon>Pseudomonadati</taxon>
        <taxon>Pseudomonadota</taxon>
        <taxon>Alphaproteobacteria</taxon>
        <taxon>Rickettsiales</taxon>
        <taxon>Anaplasmataceae</taxon>
        <taxon>Ehrlichia</taxon>
    </lineage>
</organism>
<dbReference type="KEGG" id="ech:ECH_0181"/>
<dbReference type="STRING" id="205920.ECH_0181"/>
<dbReference type="AlphaFoldDB" id="Q2GHS7"/>
<dbReference type="EMBL" id="CP000236">
    <property type="protein sequence ID" value="ABD45137.1"/>
    <property type="molecule type" value="Genomic_DNA"/>
</dbReference>
<feature type="compositionally biased region" description="Low complexity" evidence="1">
    <location>
        <begin position="47"/>
        <end position="60"/>
    </location>
</feature>
<feature type="transmembrane region" description="Helical" evidence="2">
    <location>
        <begin position="20"/>
        <end position="36"/>
    </location>
</feature>
<feature type="region of interest" description="Disordered" evidence="1">
    <location>
        <begin position="39"/>
        <end position="79"/>
    </location>
</feature>
<protein>
    <submittedName>
        <fullName evidence="3">Uncharacterized protein</fullName>
    </submittedName>
</protein>
<dbReference type="HOGENOM" id="CLU_2287062_0_0_5"/>
<dbReference type="Proteomes" id="UP000008320">
    <property type="component" value="Chromosome"/>
</dbReference>
<keyword evidence="4" id="KW-1185">Reference proteome</keyword>
<name>Q2GHS7_EHRCR</name>
<gene>
    <name evidence="3" type="ordered locus">ECH_0181</name>
</gene>
<sequence>MVMSYFDYILSYIINNPKYTALLVLVLLAGIAYLFKRKKSKSKYKKSTTSYTNNNSSSSTFTPKPHNKNYIPEHSTQHSQGSNFFVVESVSQVFESKMQGRSR</sequence>
<evidence type="ECO:0000256" key="1">
    <source>
        <dbReference type="SAM" id="MobiDB-lite"/>
    </source>
</evidence>
<keyword evidence="2" id="KW-1133">Transmembrane helix</keyword>